<dbReference type="SMART" id="SM00642">
    <property type="entry name" value="Aamy"/>
    <property type="match status" value="1"/>
</dbReference>
<reference evidence="2 3" key="1">
    <citation type="submission" date="2016-06" db="EMBL/GenBank/DDBJ databases">
        <authorList>
            <person name="Kjaerup R.B."/>
            <person name="Dalgaard T.S."/>
            <person name="Juul-Madsen H.R."/>
        </authorList>
    </citation>
    <scope>NUCLEOTIDE SEQUENCE [LARGE SCALE GENOMIC DNA]</scope>
    <source>
        <strain evidence="2">2</strain>
    </source>
</reference>
<dbReference type="AlphaFoldDB" id="A0A1A8XHI8"/>
<protein>
    <submittedName>
        <fullName evidence="2">Alpha amylase catalytic region</fullName>
    </submittedName>
</protein>
<feature type="domain" description="Glycosyl hydrolase family 13 catalytic" evidence="1">
    <location>
        <begin position="25"/>
        <end position="339"/>
    </location>
</feature>
<dbReference type="GO" id="GO:0005975">
    <property type="term" value="P:carbohydrate metabolic process"/>
    <property type="evidence" value="ECO:0007669"/>
    <property type="project" value="InterPro"/>
</dbReference>
<dbReference type="Proteomes" id="UP000199600">
    <property type="component" value="Unassembled WGS sequence"/>
</dbReference>
<keyword evidence="3" id="KW-1185">Reference proteome</keyword>
<dbReference type="InterPro" id="IPR032792">
    <property type="entry name" value="AGL_glucanoTrfase"/>
</dbReference>
<proteinExistence type="predicted"/>
<evidence type="ECO:0000259" key="1">
    <source>
        <dbReference type="SMART" id="SM00642"/>
    </source>
</evidence>
<evidence type="ECO:0000313" key="3">
    <source>
        <dbReference type="Proteomes" id="UP000199600"/>
    </source>
</evidence>
<name>A0A1A8XHI8_9RHOO</name>
<evidence type="ECO:0000313" key="2">
    <source>
        <dbReference type="EMBL" id="SBT04620.1"/>
    </source>
</evidence>
<dbReference type="Gene3D" id="3.20.20.80">
    <property type="entry name" value="Glycosidases"/>
    <property type="match status" value="1"/>
</dbReference>
<sequence>MPHQNTSDAPRIYNLFPLLAGSTENWESHLPRIASMGFNWVFINPFHYPGFSGSLYAVKDYYRLHPLFQGGSQEEASTLLGRFISAAHGHGLRVMMDLVINHTSKDSLLAEAHPEWFAHEPDGSLRSPFAVDPDDVDNVAKRTVWGDLADIDFENTPDREGLVSYWQELVRHYVRLGFDGFRGDAAYKIPGDVWAPIIAVARDSNPDAMFFAETLGCQPKEVLQLKAAGFDYLFNSSKWWDFRADWLMKQYALFRAIAPSIAFPESHDTERLAEENGGDERVSRLRYLFAAAFSSGLMLTMGYEYGFRRKLNVVTTRPEDWETPSFDLSRFIGEVNAMKATTPVLNEEGPQELLSGADDPVAALIRRGERTASVLTLINPDANTESRFSTADAAKILGCSPQQMRELLPGPTNSDWITLPPLAIRLFTAD</sequence>
<dbReference type="PANTHER" id="PTHR47786:SF2">
    <property type="entry name" value="GLYCOSYL HYDROLASE FAMILY 13 CATALYTIC DOMAIN-CONTAINING PROTEIN"/>
    <property type="match status" value="1"/>
</dbReference>
<dbReference type="PANTHER" id="PTHR47786">
    <property type="entry name" value="ALPHA-1,4-GLUCAN:MALTOSE-1-PHOSPHATE MALTOSYLTRANSFERASE"/>
    <property type="match status" value="1"/>
</dbReference>
<dbReference type="SUPFAM" id="SSF51445">
    <property type="entry name" value="(Trans)glycosidases"/>
    <property type="match status" value="1"/>
</dbReference>
<dbReference type="EMBL" id="FLQY01000038">
    <property type="protein sequence ID" value="SBT04620.1"/>
    <property type="molecule type" value="Genomic_DNA"/>
</dbReference>
<gene>
    <name evidence="2" type="ORF">PROAA_1320011</name>
</gene>
<accession>A0A1A8XHI8</accession>
<dbReference type="InterPro" id="IPR017853">
    <property type="entry name" value="GH"/>
</dbReference>
<dbReference type="RefSeq" id="WP_186409871.1">
    <property type="nucleotide sequence ID" value="NZ_FLQY01000038.1"/>
</dbReference>
<dbReference type="Pfam" id="PF14701">
    <property type="entry name" value="hDGE_amylase"/>
    <property type="match status" value="1"/>
</dbReference>
<organism evidence="2 3">
    <name type="scientific">Candidatus Propionivibrio aalborgensis</name>
    <dbReference type="NCBI Taxonomy" id="1860101"/>
    <lineage>
        <taxon>Bacteria</taxon>
        <taxon>Pseudomonadati</taxon>
        <taxon>Pseudomonadota</taxon>
        <taxon>Betaproteobacteria</taxon>
        <taxon>Rhodocyclales</taxon>
        <taxon>Rhodocyclaceae</taxon>
        <taxon>Propionivibrio</taxon>
    </lineage>
</organism>
<dbReference type="InterPro" id="IPR006047">
    <property type="entry name" value="GH13_cat_dom"/>
</dbReference>